<sequence length="327" mass="34114">MLRRLLRVLLALVALGFLGYGLASTWNETTAAVGAMSPWAVLGAFAAVLLGQFFMLVAWREILAGLGTRVPLRIAGRIMFVGQLGKYIPGAVWAYAATMDLGRDHGSPPRRTFATMSLGLVISLGVAISVAAATLGRLEAVREAWYLVLLVPAIIICLHPKVLTWGLNLALRVARKEPLESVLPGRTVVVAVAWTALGWLVYGVHIMLLAGDSGLYVIGTGAYAFAWATGILTVVVPAGVGVREGALVLVLGPVIGTPAALAVAIVSRLAFTLADAAAAGIAFLLGRRADRRVDRQGPSSASVYADQNGSGSTALTPDRNLSGSPEA</sequence>
<evidence type="ECO:0000256" key="7">
    <source>
        <dbReference type="SAM" id="Phobius"/>
    </source>
</evidence>
<evidence type="ECO:0000256" key="5">
    <source>
        <dbReference type="ARBA" id="ARBA00023136"/>
    </source>
</evidence>
<feature type="transmembrane region" description="Helical" evidence="7">
    <location>
        <begin position="260"/>
        <end position="285"/>
    </location>
</feature>
<feature type="region of interest" description="Disordered" evidence="6">
    <location>
        <begin position="296"/>
        <end position="327"/>
    </location>
</feature>
<keyword evidence="2" id="KW-1003">Cell membrane</keyword>
<evidence type="ECO:0000313" key="9">
    <source>
        <dbReference type="Proteomes" id="UP000249304"/>
    </source>
</evidence>
<keyword evidence="9" id="KW-1185">Reference proteome</keyword>
<evidence type="ECO:0008006" key="10">
    <source>
        <dbReference type="Google" id="ProtNLM"/>
    </source>
</evidence>
<dbReference type="InterPro" id="IPR022791">
    <property type="entry name" value="L-PG_synthase/AglD"/>
</dbReference>
<comment type="subcellular location">
    <subcellularLocation>
        <location evidence="1">Cell membrane</location>
        <topology evidence="1">Multi-pass membrane protein</topology>
    </subcellularLocation>
</comment>
<organism evidence="8 9">
    <name type="scientific">Nonomuraea aridisoli</name>
    <dbReference type="NCBI Taxonomy" id="2070368"/>
    <lineage>
        <taxon>Bacteria</taxon>
        <taxon>Bacillati</taxon>
        <taxon>Actinomycetota</taxon>
        <taxon>Actinomycetes</taxon>
        <taxon>Streptosporangiales</taxon>
        <taxon>Streptosporangiaceae</taxon>
        <taxon>Nonomuraea</taxon>
    </lineage>
</organism>
<evidence type="ECO:0000256" key="6">
    <source>
        <dbReference type="SAM" id="MobiDB-lite"/>
    </source>
</evidence>
<evidence type="ECO:0000256" key="2">
    <source>
        <dbReference type="ARBA" id="ARBA00022475"/>
    </source>
</evidence>
<feature type="transmembrane region" description="Helical" evidence="7">
    <location>
        <begin position="39"/>
        <end position="58"/>
    </location>
</feature>
<keyword evidence="4 7" id="KW-1133">Transmembrane helix</keyword>
<accession>A0A2W2EMX6</accession>
<reference evidence="8 9" key="1">
    <citation type="submission" date="2018-01" db="EMBL/GenBank/DDBJ databases">
        <title>Draft genome sequence of Nonomuraea sp. KC333.</title>
        <authorList>
            <person name="Sahin N."/>
            <person name="Saygin H."/>
            <person name="Ay H."/>
        </authorList>
    </citation>
    <scope>NUCLEOTIDE SEQUENCE [LARGE SCALE GENOMIC DNA]</scope>
    <source>
        <strain evidence="8 9">KC333</strain>
    </source>
</reference>
<feature type="transmembrane region" description="Helical" evidence="7">
    <location>
        <begin position="187"/>
        <end position="208"/>
    </location>
</feature>
<dbReference type="RefSeq" id="WP_111183442.1">
    <property type="nucleotide sequence ID" value="NZ_POUD01000223.1"/>
</dbReference>
<proteinExistence type="predicted"/>
<feature type="compositionally biased region" description="Polar residues" evidence="6">
    <location>
        <begin position="297"/>
        <end position="327"/>
    </location>
</feature>
<feature type="transmembrane region" description="Helical" evidence="7">
    <location>
        <begin position="215"/>
        <end position="240"/>
    </location>
</feature>
<feature type="transmembrane region" description="Helical" evidence="7">
    <location>
        <begin position="116"/>
        <end position="138"/>
    </location>
</feature>
<dbReference type="EMBL" id="POUD01000223">
    <property type="protein sequence ID" value="PZG10597.1"/>
    <property type="molecule type" value="Genomic_DNA"/>
</dbReference>
<evidence type="ECO:0000313" key="8">
    <source>
        <dbReference type="EMBL" id="PZG10597.1"/>
    </source>
</evidence>
<keyword evidence="5 7" id="KW-0472">Membrane</keyword>
<feature type="transmembrane region" description="Helical" evidence="7">
    <location>
        <begin position="145"/>
        <end position="167"/>
    </location>
</feature>
<dbReference type="GO" id="GO:0005886">
    <property type="term" value="C:plasma membrane"/>
    <property type="evidence" value="ECO:0007669"/>
    <property type="project" value="UniProtKB-SubCell"/>
</dbReference>
<comment type="caution">
    <text evidence="8">The sequence shown here is derived from an EMBL/GenBank/DDBJ whole genome shotgun (WGS) entry which is preliminary data.</text>
</comment>
<evidence type="ECO:0000256" key="1">
    <source>
        <dbReference type="ARBA" id="ARBA00004651"/>
    </source>
</evidence>
<keyword evidence="3 7" id="KW-0812">Transmembrane</keyword>
<gene>
    <name evidence="8" type="ORF">C1J01_35960</name>
</gene>
<dbReference type="Pfam" id="PF03706">
    <property type="entry name" value="LPG_synthase_TM"/>
    <property type="match status" value="1"/>
</dbReference>
<dbReference type="OrthoDB" id="6057470at2"/>
<dbReference type="AlphaFoldDB" id="A0A2W2EMX6"/>
<protein>
    <recommendedName>
        <fullName evidence="10">Flippase-like domain-containing protein</fullName>
    </recommendedName>
</protein>
<name>A0A2W2EMX6_9ACTN</name>
<dbReference type="Proteomes" id="UP000249304">
    <property type="component" value="Unassembled WGS sequence"/>
</dbReference>
<evidence type="ECO:0000256" key="4">
    <source>
        <dbReference type="ARBA" id="ARBA00022989"/>
    </source>
</evidence>
<evidence type="ECO:0000256" key="3">
    <source>
        <dbReference type="ARBA" id="ARBA00022692"/>
    </source>
</evidence>